<name>A0A9D3ZER5_9ROSI</name>
<organism evidence="1 2">
    <name type="scientific">Gossypium stocksii</name>
    <dbReference type="NCBI Taxonomy" id="47602"/>
    <lineage>
        <taxon>Eukaryota</taxon>
        <taxon>Viridiplantae</taxon>
        <taxon>Streptophyta</taxon>
        <taxon>Embryophyta</taxon>
        <taxon>Tracheophyta</taxon>
        <taxon>Spermatophyta</taxon>
        <taxon>Magnoliopsida</taxon>
        <taxon>eudicotyledons</taxon>
        <taxon>Gunneridae</taxon>
        <taxon>Pentapetalae</taxon>
        <taxon>rosids</taxon>
        <taxon>malvids</taxon>
        <taxon>Malvales</taxon>
        <taxon>Malvaceae</taxon>
        <taxon>Malvoideae</taxon>
        <taxon>Gossypium</taxon>
    </lineage>
</organism>
<reference evidence="1 2" key="1">
    <citation type="journal article" date="2021" name="Plant Biotechnol. J.">
        <title>Multi-omics assisted identification of the key and species-specific regulatory components of drought-tolerant mechanisms in Gossypium stocksii.</title>
        <authorList>
            <person name="Yu D."/>
            <person name="Ke L."/>
            <person name="Zhang D."/>
            <person name="Wu Y."/>
            <person name="Sun Y."/>
            <person name="Mei J."/>
            <person name="Sun J."/>
            <person name="Sun Y."/>
        </authorList>
    </citation>
    <scope>NUCLEOTIDE SEQUENCE [LARGE SCALE GENOMIC DNA]</scope>
    <source>
        <strain evidence="2">cv. E1</strain>
        <tissue evidence="1">Leaf</tissue>
    </source>
</reference>
<dbReference type="Proteomes" id="UP000828251">
    <property type="component" value="Unassembled WGS sequence"/>
</dbReference>
<protein>
    <recommendedName>
        <fullName evidence="3">DUF4283 domain-containing protein</fullName>
    </recommendedName>
</protein>
<accession>A0A9D3ZER5</accession>
<evidence type="ECO:0000313" key="2">
    <source>
        <dbReference type="Proteomes" id="UP000828251"/>
    </source>
</evidence>
<dbReference type="EMBL" id="JAIQCV010000013">
    <property type="protein sequence ID" value="KAH1030994.1"/>
    <property type="molecule type" value="Genomic_DNA"/>
</dbReference>
<comment type="caution">
    <text evidence="1">The sequence shown here is derived from an EMBL/GenBank/DDBJ whole genome shotgun (WGS) entry which is preliminary data.</text>
</comment>
<gene>
    <name evidence="1" type="ORF">J1N35_043168</name>
</gene>
<evidence type="ECO:0008006" key="3">
    <source>
        <dbReference type="Google" id="ProtNLM"/>
    </source>
</evidence>
<evidence type="ECO:0000313" key="1">
    <source>
        <dbReference type="EMBL" id="KAH1030994.1"/>
    </source>
</evidence>
<dbReference type="AlphaFoldDB" id="A0A9D3ZER5"/>
<sequence>MSWFFNNNLLLMHKLQLRDDQLTISLNHAVCWIQIYDLPSGLMSKTMTRWFGSFLGEFLEYNTKISSLGLQRYMQIKARLDVRLALKQKRRFNSELERIMLGSNMKNSIFFASFMVNLDMGKVFVQ</sequence>
<keyword evidence="2" id="KW-1185">Reference proteome</keyword>
<dbReference type="OrthoDB" id="1707487at2759"/>
<proteinExistence type="predicted"/>